<evidence type="ECO:0000256" key="1">
    <source>
        <dbReference type="ARBA" id="ARBA00022485"/>
    </source>
</evidence>
<feature type="non-terminal residue" evidence="7">
    <location>
        <position position="125"/>
    </location>
</feature>
<sequence>AKANIAKFKESVVKKILATSPHCYTAFKKEYAELGANFEVLHTTQYFAHLIDAGKITPNNQFNKKVVYHDPCTLGRQNNIYEEPRKVLMSIPGLSLVEVEDFSRNLALCCGAGSGGLWIDWLKGE</sequence>
<dbReference type="AlphaFoldDB" id="X1QHJ8"/>
<dbReference type="PANTHER" id="PTHR43255">
    <property type="entry name" value="IRON-SULFUR-BINDING OXIDOREDUCTASE FADF-RELATED-RELATED"/>
    <property type="match status" value="1"/>
</dbReference>
<evidence type="ECO:0000259" key="6">
    <source>
        <dbReference type="Pfam" id="PF02754"/>
    </source>
</evidence>
<dbReference type="GO" id="GO:0005886">
    <property type="term" value="C:plasma membrane"/>
    <property type="evidence" value="ECO:0007669"/>
    <property type="project" value="TreeGrafter"/>
</dbReference>
<protein>
    <recommendedName>
        <fullName evidence="6">Cysteine-rich domain-containing protein</fullName>
    </recommendedName>
</protein>
<keyword evidence="4" id="KW-0408">Iron</keyword>
<evidence type="ECO:0000256" key="3">
    <source>
        <dbReference type="ARBA" id="ARBA00023002"/>
    </source>
</evidence>
<feature type="non-terminal residue" evidence="7">
    <location>
        <position position="1"/>
    </location>
</feature>
<dbReference type="Pfam" id="PF02754">
    <property type="entry name" value="CCG"/>
    <property type="match status" value="1"/>
</dbReference>
<evidence type="ECO:0000256" key="5">
    <source>
        <dbReference type="ARBA" id="ARBA00023014"/>
    </source>
</evidence>
<organism evidence="7">
    <name type="scientific">marine sediment metagenome</name>
    <dbReference type="NCBI Taxonomy" id="412755"/>
    <lineage>
        <taxon>unclassified sequences</taxon>
        <taxon>metagenomes</taxon>
        <taxon>ecological metagenomes</taxon>
    </lineage>
</organism>
<dbReference type="GO" id="GO:0046872">
    <property type="term" value="F:metal ion binding"/>
    <property type="evidence" value="ECO:0007669"/>
    <property type="project" value="UniProtKB-KW"/>
</dbReference>
<keyword evidence="1" id="KW-0004">4Fe-4S</keyword>
<name>X1QHJ8_9ZZZZ</name>
<evidence type="ECO:0000313" key="7">
    <source>
        <dbReference type="EMBL" id="GAI50460.1"/>
    </source>
</evidence>
<evidence type="ECO:0000256" key="2">
    <source>
        <dbReference type="ARBA" id="ARBA00022723"/>
    </source>
</evidence>
<dbReference type="PANTHER" id="PTHR43255:SF1">
    <property type="entry name" value="IRON-SULFUR-BINDING OXIDOREDUCTASE FADF-RELATED"/>
    <property type="match status" value="1"/>
</dbReference>
<comment type="caution">
    <text evidence="7">The sequence shown here is derived from an EMBL/GenBank/DDBJ whole genome shotgun (WGS) entry which is preliminary data.</text>
</comment>
<dbReference type="GO" id="GO:0016491">
    <property type="term" value="F:oxidoreductase activity"/>
    <property type="evidence" value="ECO:0007669"/>
    <property type="project" value="UniProtKB-KW"/>
</dbReference>
<keyword evidence="2" id="KW-0479">Metal-binding</keyword>
<evidence type="ECO:0000256" key="4">
    <source>
        <dbReference type="ARBA" id="ARBA00023004"/>
    </source>
</evidence>
<reference evidence="7" key="1">
    <citation type="journal article" date="2014" name="Front. Microbiol.">
        <title>High frequency of phylogenetically diverse reductive dehalogenase-homologous genes in deep subseafloor sedimentary metagenomes.</title>
        <authorList>
            <person name="Kawai M."/>
            <person name="Futagami T."/>
            <person name="Toyoda A."/>
            <person name="Takaki Y."/>
            <person name="Nishi S."/>
            <person name="Hori S."/>
            <person name="Arai W."/>
            <person name="Tsubouchi T."/>
            <person name="Morono Y."/>
            <person name="Uchiyama I."/>
            <person name="Ito T."/>
            <person name="Fujiyama A."/>
            <person name="Inagaki F."/>
            <person name="Takami H."/>
        </authorList>
    </citation>
    <scope>NUCLEOTIDE SEQUENCE</scope>
    <source>
        <strain evidence="7">Expedition CK06-06</strain>
    </source>
</reference>
<dbReference type="EMBL" id="BARV01042734">
    <property type="protein sequence ID" value="GAI50460.1"/>
    <property type="molecule type" value="Genomic_DNA"/>
</dbReference>
<keyword evidence="3" id="KW-0560">Oxidoreductase</keyword>
<dbReference type="InterPro" id="IPR004017">
    <property type="entry name" value="Cys_rich_dom"/>
</dbReference>
<dbReference type="InterPro" id="IPR051460">
    <property type="entry name" value="HdrC_iron-sulfur_subunit"/>
</dbReference>
<accession>X1QHJ8</accession>
<proteinExistence type="predicted"/>
<dbReference type="GO" id="GO:0051539">
    <property type="term" value="F:4 iron, 4 sulfur cluster binding"/>
    <property type="evidence" value="ECO:0007669"/>
    <property type="project" value="UniProtKB-KW"/>
</dbReference>
<keyword evidence="5" id="KW-0411">Iron-sulfur</keyword>
<gene>
    <name evidence="7" type="ORF">S06H3_64129</name>
</gene>
<feature type="domain" description="Cysteine-rich" evidence="6">
    <location>
        <begin position="66"/>
        <end position="115"/>
    </location>
</feature>